<dbReference type="NCBIfam" id="TIGR01803">
    <property type="entry name" value="CM-like"/>
    <property type="match status" value="1"/>
</dbReference>
<dbReference type="NCBIfam" id="NF005475">
    <property type="entry name" value="PRK07075.1"/>
    <property type="match status" value="1"/>
</dbReference>
<organism evidence="5">
    <name type="scientific">Burkholderia pseudomallei 1710a</name>
    <dbReference type="NCBI Taxonomy" id="320371"/>
    <lineage>
        <taxon>Bacteria</taxon>
        <taxon>Pseudomonadati</taxon>
        <taxon>Pseudomonadota</taxon>
        <taxon>Betaproteobacteria</taxon>
        <taxon>Burkholderiales</taxon>
        <taxon>Burkholderiaceae</taxon>
        <taxon>Burkholderia</taxon>
        <taxon>pseudomallei group</taxon>
    </lineage>
</organism>
<dbReference type="PANTHER" id="PTHR38041:SF1">
    <property type="entry name" value="CHORISMATE MUTASE"/>
    <property type="match status" value="1"/>
</dbReference>
<evidence type="ECO:0000313" key="5">
    <source>
        <dbReference type="EMBL" id="EET03902.1"/>
    </source>
</evidence>
<feature type="binding site" evidence="3">
    <location>
        <position position="14"/>
    </location>
    <ligand>
        <name>substrate</name>
    </ligand>
</feature>
<proteinExistence type="predicted"/>
<evidence type="ECO:0000259" key="4">
    <source>
        <dbReference type="PROSITE" id="PS51168"/>
    </source>
</evidence>
<feature type="binding site" evidence="3">
    <location>
        <position position="42"/>
    </location>
    <ligand>
        <name>substrate</name>
    </ligand>
</feature>
<accession>A0A0E1W2L8</accession>
<keyword evidence="2" id="KW-0413">Isomerase</keyword>
<feature type="binding site" evidence="3">
    <location>
        <position position="31"/>
    </location>
    <ligand>
        <name>substrate</name>
    </ligand>
</feature>
<sequence>MKTPDQCTGLADIREAIDRLDADIIAALGARMQYVKAASRFKPTEASIAAPERVAAMLPDRRRWAEQAGLDGAFVEALYAQVIAWYIEQQTRHWRRQRGLA</sequence>
<dbReference type="GO" id="GO:0009697">
    <property type="term" value="P:salicylic acid biosynthetic process"/>
    <property type="evidence" value="ECO:0007669"/>
    <property type="project" value="InterPro"/>
</dbReference>
<dbReference type="InterPro" id="IPR051331">
    <property type="entry name" value="Chorismate_mutase-related"/>
</dbReference>
<protein>
    <recommendedName>
        <fullName evidence="1">chorismate mutase</fullName>
        <ecNumber evidence="1">5.4.99.5</ecNumber>
    </recommendedName>
</protein>
<dbReference type="GO" id="GO:0016835">
    <property type="term" value="F:carbon-oxygen lyase activity"/>
    <property type="evidence" value="ECO:0007669"/>
    <property type="project" value="InterPro"/>
</dbReference>
<dbReference type="Pfam" id="PF01817">
    <property type="entry name" value="CM_2"/>
    <property type="match status" value="1"/>
</dbReference>
<dbReference type="EC" id="5.4.99.5" evidence="1"/>
<feature type="binding site" evidence="3">
    <location>
        <position position="90"/>
    </location>
    <ligand>
        <name>substrate</name>
    </ligand>
</feature>
<dbReference type="PIRSF" id="PIRSF029775">
    <property type="entry name" value="Isochor_pyr_lyas"/>
    <property type="match status" value="1"/>
</dbReference>
<dbReference type="HOGENOM" id="CLU_131518_2_1_4"/>
<feature type="domain" description="Chorismate mutase" evidence="4">
    <location>
        <begin position="4"/>
        <end position="94"/>
    </location>
</feature>
<dbReference type="InterPro" id="IPR036979">
    <property type="entry name" value="CM_dom_sf"/>
</dbReference>
<reference evidence="5" key="1">
    <citation type="submission" date="2009-05" db="EMBL/GenBank/DDBJ databases">
        <authorList>
            <person name="Harkins D.M."/>
            <person name="DeShazer D."/>
            <person name="Woods D.E."/>
            <person name="Brinkac L.M."/>
            <person name="Brown K.A."/>
            <person name="Hung G.C."/>
            <person name="Tuanyok A."/>
            <person name="Zhang B."/>
            <person name="Nierman W.C."/>
        </authorList>
    </citation>
    <scope>NUCLEOTIDE SEQUENCE [LARGE SCALE GENOMIC DNA]</scope>
    <source>
        <strain evidence="5">1710a</strain>
    </source>
</reference>
<dbReference type="InterPro" id="IPR036263">
    <property type="entry name" value="Chorismate_II_sf"/>
</dbReference>
<dbReference type="InterPro" id="IPR008241">
    <property type="entry name" value="Isochorismate_pyruvate-lyase"/>
</dbReference>
<dbReference type="SUPFAM" id="SSF48600">
    <property type="entry name" value="Chorismate mutase II"/>
    <property type="match status" value="1"/>
</dbReference>
<dbReference type="PANTHER" id="PTHR38041">
    <property type="entry name" value="CHORISMATE MUTASE"/>
    <property type="match status" value="1"/>
</dbReference>
<dbReference type="RefSeq" id="WP_004530078.1">
    <property type="nucleotide sequence ID" value="NZ_CM000833.1"/>
</dbReference>
<gene>
    <name evidence="5" type="primary">pchB</name>
    <name evidence="5" type="ORF">BURPS1710A_A3283</name>
</gene>
<dbReference type="Gene3D" id="1.20.59.10">
    <property type="entry name" value="Chorismate mutase"/>
    <property type="match status" value="1"/>
</dbReference>
<dbReference type="InterPro" id="IPR002701">
    <property type="entry name" value="CM_II_prokaryot"/>
</dbReference>
<dbReference type="SMART" id="SM00830">
    <property type="entry name" value="CM_2"/>
    <property type="match status" value="1"/>
</dbReference>
<evidence type="ECO:0000256" key="2">
    <source>
        <dbReference type="ARBA" id="ARBA00023235"/>
    </source>
</evidence>
<evidence type="ECO:0000256" key="3">
    <source>
        <dbReference type="PIRSR" id="PIRSR029775-1"/>
    </source>
</evidence>
<name>A0A0E1W2L8_BURPE</name>
<dbReference type="Proteomes" id="UP000001812">
    <property type="component" value="Chromosome II"/>
</dbReference>
<evidence type="ECO:0000256" key="1">
    <source>
        <dbReference type="ARBA" id="ARBA00012404"/>
    </source>
</evidence>
<dbReference type="GO" id="GO:0046417">
    <property type="term" value="P:chorismate metabolic process"/>
    <property type="evidence" value="ECO:0007669"/>
    <property type="project" value="InterPro"/>
</dbReference>
<dbReference type="AlphaFoldDB" id="A0A0E1W2L8"/>
<dbReference type="EMBL" id="CM000833">
    <property type="protein sequence ID" value="EET03902.1"/>
    <property type="molecule type" value="Genomic_DNA"/>
</dbReference>
<dbReference type="PROSITE" id="PS51168">
    <property type="entry name" value="CHORISMATE_MUT_2"/>
    <property type="match status" value="1"/>
</dbReference>
<dbReference type="GO" id="GO:0004106">
    <property type="term" value="F:chorismate mutase activity"/>
    <property type="evidence" value="ECO:0007669"/>
    <property type="project" value="UniProtKB-EC"/>
</dbReference>